<accession>A0A9P6JJX2</accession>
<name>A0A9P6JJX2_9AGAR</name>
<proteinExistence type="predicted"/>
<sequence>MDQEEVNYRDSERYLYTVLNLPKDATHADINERHKSLSLIFHPDKQVDPNSKASATKEFLEIQKAYQVLSDPFLRLVYDTLGAEGLKISWPPNLRKQSKSEIPDILRQTSVNLETRKQRALIAPKGSVSCSFDASSLVSAISSGPTINRLQNGLSQSQVIAQSISYSVEKTVSKTTALSFEAKSQLQGRQASLRFSGTVRHQFSPRLTAITSIQVSRPYFTKLDISYDDGSNAIELKTALTPLALLSTPTLAASYSRRLFRNVPHRGKVALQISRQPSIAFFYISPPVLRLRKEEEEDSPRLGPPSVSGFKFIAFDRNIGVVFTSFLPKLIAETSVHLVELSTRFKASIEYSLTGVLATLGVYWSGQDADASTSLVLNGGYIIWETSFSYLDIHFSMPVILSTTFNPRLALGTVVMPSAFLALSYHLFILPRRRARRLAHLRAARQTFEEDSDSRKERSAVENLLKDAVKKQLRLENDREGLIIQEATYSSNETNEGEGNILLNVTTPLQALVRNSQLHIPGGDTKAALQGFSDPAPFSPKSLRVRYLFRGRLHYAEIPDHLPVVLPLAEHLVNDSVNQ</sequence>
<feature type="domain" description="J" evidence="3">
    <location>
        <begin position="14"/>
        <end position="82"/>
    </location>
</feature>
<keyword evidence="5" id="KW-1185">Reference proteome</keyword>
<keyword evidence="2" id="KW-0472">Membrane</keyword>
<dbReference type="PANTHER" id="PTHR44157:SF1">
    <property type="entry name" value="DNAJ HOMOLOG SUBFAMILY C MEMBER 11"/>
    <property type="match status" value="1"/>
</dbReference>
<evidence type="ECO:0000259" key="3">
    <source>
        <dbReference type="PROSITE" id="PS50076"/>
    </source>
</evidence>
<dbReference type="PROSITE" id="PS50076">
    <property type="entry name" value="DNAJ_2"/>
    <property type="match status" value="1"/>
</dbReference>
<dbReference type="InterPro" id="IPR036869">
    <property type="entry name" value="J_dom_sf"/>
</dbReference>
<dbReference type="Pfam" id="PF11875">
    <property type="entry name" value="DnaJ-like_C11_C"/>
    <property type="match status" value="1"/>
</dbReference>
<dbReference type="Proteomes" id="UP000807306">
    <property type="component" value="Unassembled WGS sequence"/>
</dbReference>
<evidence type="ECO:0000256" key="2">
    <source>
        <dbReference type="SAM" id="Phobius"/>
    </source>
</evidence>
<keyword evidence="1" id="KW-0143">Chaperone</keyword>
<dbReference type="Pfam" id="PF22774">
    <property type="entry name" value="DNAJC11_beta-barrel"/>
    <property type="match status" value="1"/>
</dbReference>
<dbReference type="InterPro" id="IPR052243">
    <property type="entry name" value="Mito_inner_membrane_organizer"/>
</dbReference>
<keyword evidence="2" id="KW-0812">Transmembrane</keyword>
<dbReference type="PANTHER" id="PTHR44157">
    <property type="entry name" value="DNAJ HOMOLOG SUBFAMILY C MEMBER 11"/>
    <property type="match status" value="1"/>
</dbReference>
<dbReference type="InterPro" id="IPR055225">
    <property type="entry name" value="DNAJC11-like_beta-barrel"/>
</dbReference>
<feature type="transmembrane region" description="Helical" evidence="2">
    <location>
        <begin position="409"/>
        <end position="430"/>
    </location>
</feature>
<dbReference type="GO" id="GO:0042407">
    <property type="term" value="P:cristae formation"/>
    <property type="evidence" value="ECO:0007669"/>
    <property type="project" value="TreeGrafter"/>
</dbReference>
<evidence type="ECO:0000313" key="4">
    <source>
        <dbReference type="EMBL" id="KAF9523249.1"/>
    </source>
</evidence>
<dbReference type="InterPro" id="IPR024586">
    <property type="entry name" value="DnaJ-like_C11_C"/>
</dbReference>
<dbReference type="Pfam" id="PF00226">
    <property type="entry name" value="DnaJ"/>
    <property type="match status" value="1"/>
</dbReference>
<gene>
    <name evidence="4" type="ORF">CPB83DRAFT_863103</name>
</gene>
<keyword evidence="2" id="KW-1133">Transmembrane helix</keyword>
<reference evidence="4" key="1">
    <citation type="submission" date="2020-11" db="EMBL/GenBank/DDBJ databases">
        <authorList>
            <consortium name="DOE Joint Genome Institute"/>
            <person name="Ahrendt S."/>
            <person name="Riley R."/>
            <person name="Andreopoulos W."/>
            <person name="Labutti K."/>
            <person name="Pangilinan J."/>
            <person name="Ruiz-Duenas F.J."/>
            <person name="Barrasa J.M."/>
            <person name="Sanchez-Garcia M."/>
            <person name="Camarero S."/>
            <person name="Miyauchi S."/>
            <person name="Serrano A."/>
            <person name="Linde D."/>
            <person name="Babiker R."/>
            <person name="Drula E."/>
            <person name="Ayuso-Fernandez I."/>
            <person name="Pacheco R."/>
            <person name="Padilla G."/>
            <person name="Ferreira P."/>
            <person name="Barriuso J."/>
            <person name="Kellner H."/>
            <person name="Castanera R."/>
            <person name="Alfaro M."/>
            <person name="Ramirez L."/>
            <person name="Pisabarro A.G."/>
            <person name="Kuo A."/>
            <person name="Tritt A."/>
            <person name="Lipzen A."/>
            <person name="He G."/>
            <person name="Yan M."/>
            <person name="Ng V."/>
            <person name="Cullen D."/>
            <person name="Martin F."/>
            <person name="Rosso M.-N."/>
            <person name="Henrissat B."/>
            <person name="Hibbett D."/>
            <person name="Martinez A.T."/>
            <person name="Grigoriev I.V."/>
        </authorList>
    </citation>
    <scope>NUCLEOTIDE SEQUENCE</scope>
    <source>
        <strain evidence="4">CBS 506.95</strain>
    </source>
</reference>
<comment type="caution">
    <text evidence="4">The sequence shown here is derived from an EMBL/GenBank/DDBJ whole genome shotgun (WGS) entry which is preliminary data.</text>
</comment>
<dbReference type="EMBL" id="MU157921">
    <property type="protein sequence ID" value="KAF9523249.1"/>
    <property type="molecule type" value="Genomic_DNA"/>
</dbReference>
<organism evidence="4 5">
    <name type="scientific">Crepidotus variabilis</name>
    <dbReference type="NCBI Taxonomy" id="179855"/>
    <lineage>
        <taxon>Eukaryota</taxon>
        <taxon>Fungi</taxon>
        <taxon>Dikarya</taxon>
        <taxon>Basidiomycota</taxon>
        <taxon>Agaricomycotina</taxon>
        <taxon>Agaricomycetes</taxon>
        <taxon>Agaricomycetidae</taxon>
        <taxon>Agaricales</taxon>
        <taxon>Agaricineae</taxon>
        <taxon>Crepidotaceae</taxon>
        <taxon>Crepidotus</taxon>
    </lineage>
</organism>
<evidence type="ECO:0000256" key="1">
    <source>
        <dbReference type="ARBA" id="ARBA00023186"/>
    </source>
</evidence>
<dbReference type="SUPFAM" id="SSF46565">
    <property type="entry name" value="Chaperone J-domain"/>
    <property type="match status" value="1"/>
</dbReference>
<dbReference type="SMART" id="SM00271">
    <property type="entry name" value="DnaJ"/>
    <property type="match status" value="1"/>
</dbReference>
<dbReference type="InterPro" id="IPR001623">
    <property type="entry name" value="DnaJ_domain"/>
</dbReference>
<protein>
    <recommendedName>
        <fullName evidence="3">J domain-containing protein</fullName>
    </recommendedName>
</protein>
<dbReference type="GO" id="GO:0005739">
    <property type="term" value="C:mitochondrion"/>
    <property type="evidence" value="ECO:0007669"/>
    <property type="project" value="GOC"/>
</dbReference>
<dbReference type="AlphaFoldDB" id="A0A9P6JJX2"/>
<dbReference type="PRINTS" id="PR00625">
    <property type="entry name" value="JDOMAIN"/>
</dbReference>
<dbReference type="CDD" id="cd06257">
    <property type="entry name" value="DnaJ"/>
    <property type="match status" value="1"/>
</dbReference>
<dbReference type="Gene3D" id="1.10.287.110">
    <property type="entry name" value="DnaJ domain"/>
    <property type="match status" value="1"/>
</dbReference>
<dbReference type="OrthoDB" id="10248838at2759"/>
<evidence type="ECO:0000313" key="5">
    <source>
        <dbReference type="Proteomes" id="UP000807306"/>
    </source>
</evidence>